<dbReference type="InterPro" id="IPR036259">
    <property type="entry name" value="MFS_trans_sf"/>
</dbReference>
<dbReference type="PANTHER" id="PTHR20765:SF1">
    <property type="entry name" value="EQUILIBRATIVE NUCLEOBASE TRANSPORTER 1"/>
    <property type="match status" value="1"/>
</dbReference>
<dbReference type="KEGG" id="lak:106172864"/>
<feature type="transmembrane region" description="Helical" evidence="1">
    <location>
        <begin position="361"/>
        <end position="386"/>
    </location>
</feature>
<dbReference type="CDD" id="cd06174">
    <property type="entry name" value="MFS"/>
    <property type="match status" value="1"/>
</dbReference>
<evidence type="ECO:0000313" key="3">
    <source>
        <dbReference type="RefSeq" id="XP_013409230.1"/>
    </source>
</evidence>
<evidence type="ECO:0000313" key="4">
    <source>
        <dbReference type="RefSeq" id="XP_013409233.1"/>
    </source>
</evidence>
<dbReference type="PANTHER" id="PTHR20765">
    <property type="entry name" value="SOLUTE CARRIER FAMILY 43 MEMBER 3-RELATED"/>
    <property type="match status" value="1"/>
</dbReference>
<dbReference type="GeneID" id="106172864"/>
<feature type="transmembrane region" description="Helical" evidence="1">
    <location>
        <begin position="467"/>
        <end position="487"/>
    </location>
</feature>
<proteinExistence type="predicted"/>
<dbReference type="Proteomes" id="UP000085678">
    <property type="component" value="Unplaced"/>
</dbReference>
<organism evidence="2 4">
    <name type="scientific">Lingula anatina</name>
    <name type="common">Brachiopod</name>
    <name type="synonym">Lingula unguis</name>
    <dbReference type="NCBI Taxonomy" id="7574"/>
    <lineage>
        <taxon>Eukaryota</taxon>
        <taxon>Metazoa</taxon>
        <taxon>Spiralia</taxon>
        <taxon>Lophotrochozoa</taxon>
        <taxon>Brachiopoda</taxon>
        <taxon>Linguliformea</taxon>
        <taxon>Lingulata</taxon>
        <taxon>Lingulida</taxon>
        <taxon>Linguloidea</taxon>
        <taxon>Lingulidae</taxon>
        <taxon>Lingula</taxon>
    </lineage>
</organism>
<feature type="transmembrane region" description="Helical" evidence="1">
    <location>
        <begin position="200"/>
        <end position="219"/>
    </location>
</feature>
<sequence length="558" mass="62307">MAVSACWKLFCVVLGILEAAIYSVTLYGWPAFMYIFIEEGFYYSRCDFDTVTNATYNMTSADCSGLGNCTQDTTGEDHVLKCTEQEEMLNLVYTIAMVGLVALFFLGYVYDHYGTVCLRIISICLCVGGVILMALTEKGTEWLLFPGAVFHLMGGYQLAITDVQVAALFPKLKATLTCLVSGAIDVSGFVPILLKMAYQAGVSYKTCMFTFAGIIFFLSSVNTITLPPRQDDDGNNIDVACSLNIRKRHRSADDSSKPNVVHFAYGNEAYDQNGVNESPTDKQLVDGEATPAEAHDKNDHHAVSINTCHQHNKNGEQRKTCIDQSDQMVREVENPDSKDVDDNTNTSLLHGTLLLIRRPTFWLLLLWFICQDTIIVTYQGCFYAIINYYGNNVKSTVSTYTDVYSWFQVVSLFWALPTGLMLDRLIARSTKEDKERCFMLPLSLAISVGIVVSIACIIPVIEMHFVAIFFHSVLKTGSYAVHLAFVASVFPREHFGKAYGIQNTVSSLVNFINLPIFSWYKYSLESDPLGLGVLFLGICFTASSLPFYLLWHRCRSTQ</sequence>
<feature type="transmembrane region" description="Helical" evidence="1">
    <location>
        <begin position="406"/>
        <end position="426"/>
    </location>
</feature>
<feature type="transmembrane region" description="Helical" evidence="1">
    <location>
        <begin position="142"/>
        <end position="160"/>
    </location>
</feature>
<dbReference type="SUPFAM" id="SSF103473">
    <property type="entry name" value="MFS general substrate transporter"/>
    <property type="match status" value="2"/>
</dbReference>
<evidence type="ECO:0000256" key="1">
    <source>
        <dbReference type="SAM" id="Phobius"/>
    </source>
</evidence>
<dbReference type="GO" id="GO:0022857">
    <property type="term" value="F:transmembrane transporter activity"/>
    <property type="evidence" value="ECO:0007669"/>
    <property type="project" value="InterPro"/>
</dbReference>
<reference evidence="3 4" key="1">
    <citation type="submission" date="2025-04" db="UniProtKB">
        <authorList>
            <consortium name="RefSeq"/>
        </authorList>
    </citation>
    <scope>IDENTIFICATION</scope>
    <source>
        <tissue evidence="3 4">Gonads</tissue>
    </source>
</reference>
<dbReference type="InterPro" id="IPR011701">
    <property type="entry name" value="MFS"/>
</dbReference>
<dbReference type="Pfam" id="PF07690">
    <property type="entry name" value="MFS_1"/>
    <property type="match status" value="1"/>
</dbReference>
<keyword evidence="1" id="KW-1133">Transmembrane helix</keyword>
<evidence type="ECO:0000313" key="2">
    <source>
        <dbReference type="Proteomes" id="UP000085678"/>
    </source>
</evidence>
<feature type="transmembrane region" description="Helical" evidence="1">
    <location>
        <begin position="529"/>
        <end position="551"/>
    </location>
</feature>
<keyword evidence="1" id="KW-0472">Membrane</keyword>
<dbReference type="RefSeq" id="XP_013409230.1">
    <property type="nucleotide sequence ID" value="XM_013553776.1"/>
</dbReference>
<keyword evidence="2" id="KW-1185">Reference proteome</keyword>
<protein>
    <submittedName>
        <fullName evidence="3 4">Large neutral amino acids transporter small subunit 3 isoform X1</fullName>
    </submittedName>
</protein>
<dbReference type="InterPro" id="IPR027197">
    <property type="entry name" value="SLC43A3"/>
</dbReference>
<dbReference type="OrthoDB" id="330047at2759"/>
<gene>
    <name evidence="3 4" type="primary">LOC106172864</name>
</gene>
<accession>A0A1S3JFU8</accession>
<feature type="transmembrane region" description="Helical" evidence="1">
    <location>
        <begin position="116"/>
        <end position="136"/>
    </location>
</feature>
<feature type="transmembrane region" description="Helical" evidence="1">
    <location>
        <begin position="499"/>
        <end position="517"/>
    </location>
</feature>
<feature type="transmembrane region" description="Helical" evidence="1">
    <location>
        <begin position="172"/>
        <end position="194"/>
    </location>
</feature>
<feature type="transmembrane region" description="Helical" evidence="1">
    <location>
        <begin position="438"/>
        <end position="461"/>
    </location>
</feature>
<feature type="transmembrane region" description="Helical" evidence="1">
    <location>
        <begin position="91"/>
        <end position="109"/>
    </location>
</feature>
<dbReference type="Gene3D" id="1.20.1250.20">
    <property type="entry name" value="MFS general substrate transporter like domains"/>
    <property type="match status" value="2"/>
</dbReference>
<dbReference type="AlphaFoldDB" id="A0A1S3JFU8"/>
<dbReference type="RefSeq" id="XP_013409233.1">
    <property type="nucleotide sequence ID" value="XM_013553779.1"/>
</dbReference>
<keyword evidence="1" id="KW-0812">Transmembrane</keyword>
<name>A0A1S3JFU8_LINAN</name>